<evidence type="ECO:0000259" key="1">
    <source>
        <dbReference type="SMART" id="SM01022"/>
    </source>
</evidence>
<dbReference type="EMBL" id="CP058554">
    <property type="protein sequence ID" value="QMV75726.1"/>
    <property type="molecule type" value="Genomic_DNA"/>
</dbReference>
<dbReference type="Gene3D" id="3.10.400.10">
    <property type="entry name" value="Sulfate adenylyltransferase"/>
    <property type="match status" value="1"/>
</dbReference>
<dbReference type="KEGG" id="cpis:HS961_10730"/>
<gene>
    <name evidence="2" type="ORF">HS961_10730</name>
</gene>
<dbReference type="InterPro" id="IPR015947">
    <property type="entry name" value="PUA-like_sf"/>
</dbReference>
<evidence type="ECO:0000313" key="2">
    <source>
        <dbReference type="EMBL" id="QMV75726.1"/>
    </source>
</evidence>
<dbReference type="InterPro" id="IPR007374">
    <property type="entry name" value="ASCH_domain"/>
</dbReference>
<dbReference type="Pfam" id="PF04266">
    <property type="entry name" value="ASCH"/>
    <property type="match status" value="1"/>
</dbReference>
<organism evidence="2 3">
    <name type="scientific">Comamonas piscis</name>
    <dbReference type="NCBI Taxonomy" id="1562974"/>
    <lineage>
        <taxon>Bacteria</taxon>
        <taxon>Pseudomonadati</taxon>
        <taxon>Pseudomonadota</taxon>
        <taxon>Betaproteobacteria</taxon>
        <taxon>Burkholderiales</taxon>
        <taxon>Comamonadaceae</taxon>
        <taxon>Comamonas</taxon>
    </lineage>
</organism>
<dbReference type="PIRSF" id="PIRSF021320">
    <property type="entry name" value="DUF984"/>
    <property type="match status" value="1"/>
</dbReference>
<accession>A0A7G5EP01</accession>
<dbReference type="PANTHER" id="PTHR39203:SF1">
    <property type="entry name" value="CYTOPLASMIC PROTEIN"/>
    <property type="match status" value="1"/>
</dbReference>
<dbReference type="AlphaFoldDB" id="A0A7G5EP01"/>
<dbReference type="CDD" id="cd06553">
    <property type="entry name" value="ASCH_Ef3133_like"/>
    <property type="match status" value="1"/>
</dbReference>
<protein>
    <submittedName>
        <fullName evidence="2">ASCH domain-containing protein</fullName>
    </submittedName>
</protein>
<proteinExistence type="predicted"/>
<feature type="domain" description="ASCH" evidence="1">
    <location>
        <begin position="23"/>
        <end position="146"/>
    </location>
</feature>
<name>A0A7G5EP01_9BURK</name>
<evidence type="ECO:0000313" key="3">
    <source>
        <dbReference type="Proteomes" id="UP000515240"/>
    </source>
</evidence>
<sequence length="154" mass="16945">MTMWSAFSLEQGGIQDERFYEAFGFGDSPTLADELGQLVLSGIKRATAGSVWSYESSGKGVPKPGDLSVVTDSNDIPLCIIETVQVDIVPFSAVTEEFAATEGEGDGSLAYWRKVHFEYFSRECESTGRSFDEDMLLACERFRVVYPKVGRSKG</sequence>
<dbReference type="SMART" id="SM01022">
    <property type="entry name" value="ASCH"/>
    <property type="match status" value="1"/>
</dbReference>
<reference evidence="2 3" key="1">
    <citation type="journal article" date="2020" name="G3 (Bethesda)">
        <title>CeMbio - The Caenorhabditis elegans Microbiome Resource.</title>
        <authorList>
            <person name="Dirksen P."/>
            <person name="Assie A."/>
            <person name="Zimmermann J."/>
            <person name="Zhang F."/>
            <person name="Tietje A.M."/>
            <person name="Marsh S.A."/>
            <person name="Felix M.A."/>
            <person name="Shapira M."/>
            <person name="Kaleta C."/>
            <person name="Schulenburg H."/>
            <person name="Samuel B."/>
        </authorList>
    </citation>
    <scope>NUCLEOTIDE SEQUENCE [LARGE SCALE GENOMIC DNA]</scope>
    <source>
        <strain evidence="2 3">BIGb0172</strain>
    </source>
</reference>
<keyword evidence="3" id="KW-1185">Reference proteome</keyword>
<dbReference type="Proteomes" id="UP000515240">
    <property type="component" value="Chromosome"/>
</dbReference>
<dbReference type="PANTHER" id="PTHR39203">
    <property type="entry name" value="CYTOPLASMIC PROTEIN-RELATED"/>
    <property type="match status" value="1"/>
</dbReference>
<dbReference type="InterPro" id="IPR009326">
    <property type="entry name" value="DUF984"/>
</dbReference>
<dbReference type="SUPFAM" id="SSF88697">
    <property type="entry name" value="PUA domain-like"/>
    <property type="match status" value="1"/>
</dbReference>